<sequence>MKVLAVELYLRLFDSYSLKDKRSVVKSILAKMHQRYNVSIAEVAEQDMLNQAVIGLAVVNSSSLLCRQIVDKIIEEIEANYPVEIYQINEIE</sequence>
<evidence type="ECO:0000313" key="1">
    <source>
        <dbReference type="EMBL" id="CZQ90059.1"/>
    </source>
</evidence>
<evidence type="ECO:0008006" key="5">
    <source>
        <dbReference type="Google" id="ProtNLM"/>
    </source>
</evidence>
<dbReference type="EMBL" id="FJNB01000004">
    <property type="protein sequence ID" value="CZQ90059.1"/>
    <property type="molecule type" value="Genomic_DNA"/>
</dbReference>
<name>A0A143YJE5_9LACT</name>
<evidence type="ECO:0000313" key="4">
    <source>
        <dbReference type="Proteomes" id="UP000199280"/>
    </source>
</evidence>
<protein>
    <recommendedName>
        <fullName evidence="5">Ylxp-like protein</fullName>
    </recommendedName>
</protein>
<dbReference type="RefSeq" id="WP_068621881.1">
    <property type="nucleotide sequence ID" value="NZ_FJNB01000004.1"/>
</dbReference>
<dbReference type="STRING" id="640938.TR210_850"/>
<dbReference type="EMBL" id="FNYT01000004">
    <property type="protein sequence ID" value="SEI81203.1"/>
    <property type="molecule type" value="Genomic_DNA"/>
</dbReference>
<dbReference type="PANTHER" id="PTHR36441:SF1">
    <property type="entry name" value="DUF503 DOMAIN-CONTAINING PROTEIN"/>
    <property type="match status" value="1"/>
</dbReference>
<dbReference type="Proteomes" id="UP000199280">
    <property type="component" value="Unassembled WGS sequence"/>
</dbReference>
<proteinExistence type="predicted"/>
<dbReference type="OrthoDB" id="9809023at2"/>
<dbReference type="AlphaFoldDB" id="A0A143YJE5"/>
<accession>A0A143YJE5</accession>
<dbReference type="Gene3D" id="3.30.70.1120">
    <property type="entry name" value="TT1725-like"/>
    <property type="match status" value="1"/>
</dbReference>
<evidence type="ECO:0000313" key="2">
    <source>
        <dbReference type="EMBL" id="SEI81203.1"/>
    </source>
</evidence>
<evidence type="ECO:0000313" key="3">
    <source>
        <dbReference type="Proteomes" id="UP000076878"/>
    </source>
</evidence>
<reference evidence="2 4" key="2">
    <citation type="submission" date="2016-10" db="EMBL/GenBank/DDBJ databases">
        <authorList>
            <person name="Varghese N."/>
            <person name="Submissions S."/>
        </authorList>
    </citation>
    <scope>NUCLEOTIDE SEQUENCE [LARGE SCALE GENOMIC DNA]</scope>
    <source>
        <strain evidence="2 4">DSM 22150</strain>
    </source>
</reference>
<dbReference type="SUPFAM" id="SSF103007">
    <property type="entry name" value="Hypothetical protein TT1725"/>
    <property type="match status" value="1"/>
</dbReference>
<dbReference type="PANTHER" id="PTHR36441">
    <property type="entry name" value="HYPOTHETICAL CYTOSOLIC PROTEIN"/>
    <property type="match status" value="1"/>
</dbReference>
<reference evidence="1 3" key="1">
    <citation type="submission" date="2016-02" db="EMBL/GenBank/DDBJ databases">
        <authorList>
            <person name="Wen L."/>
            <person name="He K."/>
            <person name="Yang H."/>
        </authorList>
    </citation>
    <scope>NUCLEOTIDE SEQUENCE [LARGE SCALE GENOMIC DNA]</scope>
    <source>
        <strain evidence="1">Trichococcus_R210</strain>
    </source>
</reference>
<dbReference type="Pfam" id="PF04456">
    <property type="entry name" value="DUF503"/>
    <property type="match status" value="1"/>
</dbReference>
<dbReference type="Proteomes" id="UP000076878">
    <property type="component" value="Unassembled WGS sequence"/>
</dbReference>
<keyword evidence="4" id="KW-1185">Reference proteome</keyword>
<dbReference type="InterPro" id="IPR007546">
    <property type="entry name" value="DUF503"/>
</dbReference>
<gene>
    <name evidence="2" type="ORF">SAMN05216375_1047</name>
    <name evidence="1" type="ORF">TR210_850</name>
</gene>
<dbReference type="InterPro" id="IPR036746">
    <property type="entry name" value="TT1725-like_sf"/>
</dbReference>
<organism evidence="1 3">
    <name type="scientific">Trichococcus ilyis</name>
    <dbReference type="NCBI Taxonomy" id="640938"/>
    <lineage>
        <taxon>Bacteria</taxon>
        <taxon>Bacillati</taxon>
        <taxon>Bacillota</taxon>
        <taxon>Bacilli</taxon>
        <taxon>Lactobacillales</taxon>
        <taxon>Carnobacteriaceae</taxon>
        <taxon>Trichococcus</taxon>
    </lineage>
</organism>